<feature type="domain" description="Pirin N-terminal" evidence="4">
    <location>
        <begin position="32"/>
        <end position="131"/>
    </location>
</feature>
<reference evidence="7" key="1">
    <citation type="submission" date="2016-10" db="EMBL/GenBank/DDBJ databases">
        <authorList>
            <person name="Varghese N."/>
            <person name="Submissions S."/>
        </authorList>
    </citation>
    <scope>NUCLEOTIDE SEQUENCE [LARGE SCALE GENOMIC DNA]</scope>
    <source>
        <strain evidence="7">DSM 22703</strain>
    </source>
</reference>
<dbReference type="Gene3D" id="2.60.120.10">
    <property type="entry name" value="Jelly Rolls"/>
    <property type="match status" value="2"/>
</dbReference>
<evidence type="ECO:0000256" key="2">
    <source>
        <dbReference type="PIRSR" id="PIRSR006232-1"/>
    </source>
</evidence>
<feature type="binding site" evidence="2">
    <location>
        <position position="109"/>
    </location>
    <ligand>
        <name>Fe cation</name>
        <dbReference type="ChEBI" id="CHEBI:24875"/>
    </ligand>
</feature>
<evidence type="ECO:0000259" key="4">
    <source>
        <dbReference type="Pfam" id="PF02678"/>
    </source>
</evidence>
<evidence type="ECO:0000313" key="7">
    <source>
        <dbReference type="Proteomes" id="UP000198756"/>
    </source>
</evidence>
<dbReference type="AlphaFoldDB" id="A0A1G5UWE7"/>
<evidence type="ECO:0000256" key="1">
    <source>
        <dbReference type="ARBA" id="ARBA00008416"/>
    </source>
</evidence>
<evidence type="ECO:0000313" key="6">
    <source>
        <dbReference type="EMBL" id="SDA37971.1"/>
    </source>
</evidence>
<dbReference type="Pfam" id="PF02678">
    <property type="entry name" value="Pirin"/>
    <property type="match status" value="1"/>
</dbReference>
<dbReference type="EMBL" id="FMXE01000002">
    <property type="protein sequence ID" value="SDA37971.1"/>
    <property type="molecule type" value="Genomic_DNA"/>
</dbReference>
<accession>A0A1G5UWE7</accession>
<dbReference type="Proteomes" id="UP000198756">
    <property type="component" value="Unassembled WGS sequence"/>
</dbReference>
<evidence type="ECO:0008006" key="8">
    <source>
        <dbReference type="Google" id="ProtNLM"/>
    </source>
</evidence>
<comment type="cofactor">
    <cofactor evidence="2">
        <name>Fe cation</name>
        <dbReference type="ChEBI" id="CHEBI:24875"/>
    </cofactor>
    <text evidence="2">Binds 1 Fe cation per subunit.</text>
</comment>
<dbReference type="InterPro" id="IPR014710">
    <property type="entry name" value="RmlC-like_jellyroll"/>
</dbReference>
<protein>
    <recommendedName>
        <fullName evidence="8">Pirin family protein</fullName>
    </recommendedName>
</protein>
<dbReference type="CDD" id="cd02909">
    <property type="entry name" value="cupin_pirin_N"/>
    <property type="match status" value="1"/>
</dbReference>
<dbReference type="PIRSF" id="PIRSF006232">
    <property type="entry name" value="Pirin"/>
    <property type="match status" value="1"/>
</dbReference>
<dbReference type="InterPro" id="IPR008778">
    <property type="entry name" value="Pirin_C_dom"/>
</dbReference>
<dbReference type="Pfam" id="PF05726">
    <property type="entry name" value="Pirin_C"/>
    <property type="match status" value="1"/>
</dbReference>
<feature type="binding site" evidence="2">
    <location>
        <position position="111"/>
    </location>
    <ligand>
        <name>Fe cation</name>
        <dbReference type="ChEBI" id="CHEBI:24875"/>
    </ligand>
</feature>
<feature type="domain" description="Pirin C-terminal" evidence="5">
    <location>
        <begin position="189"/>
        <end position="287"/>
    </location>
</feature>
<evidence type="ECO:0000259" key="5">
    <source>
        <dbReference type="Pfam" id="PF05726"/>
    </source>
</evidence>
<dbReference type="PANTHER" id="PTHR13903">
    <property type="entry name" value="PIRIN-RELATED"/>
    <property type="match status" value="1"/>
</dbReference>
<name>A0A1G5UWE7_9BACT</name>
<dbReference type="STRING" id="279824.SAMN03080617_00128"/>
<feature type="binding site" evidence="2">
    <location>
        <position position="67"/>
    </location>
    <ligand>
        <name>Fe cation</name>
        <dbReference type="ChEBI" id="CHEBI:24875"/>
    </ligand>
</feature>
<dbReference type="InterPro" id="IPR011051">
    <property type="entry name" value="RmlC_Cupin_sf"/>
</dbReference>
<dbReference type="CDD" id="cd02247">
    <property type="entry name" value="cupin_pirin_C"/>
    <property type="match status" value="1"/>
</dbReference>
<sequence>MYIHTTIMRQIKRIHKAEYRPIADLVTYSPMPTRSLQQIDPFIFLNHHGFQTYPERNQGLPFGPHPHRGMETVTFILEGDIMHKDSSGHESVIGPGGVQYMTAGSGLIHAEVSSSDFKRNGGDLEILQLWLNLPAAKKMITPNYIGLQQEDIPTFDLDGGKVKVQQLFGEWNGVEGAFEGTFPITMCTIYLEKEGKFEKEISAEENIFFYIVRGELNVNGTEVMFRNLVEFGNSGQKIQVEALEEAVLILGHALPFNEPMVAQGPFVMNTQQQIQEAYADYQAGKFGAWNH</sequence>
<keyword evidence="2" id="KW-0408">Iron</keyword>
<dbReference type="InterPro" id="IPR012093">
    <property type="entry name" value="Pirin"/>
</dbReference>
<evidence type="ECO:0000256" key="3">
    <source>
        <dbReference type="RuleBase" id="RU003457"/>
    </source>
</evidence>
<proteinExistence type="inferred from homology"/>
<keyword evidence="7" id="KW-1185">Reference proteome</keyword>
<dbReference type="PANTHER" id="PTHR13903:SF8">
    <property type="entry name" value="PIRIN"/>
    <property type="match status" value="1"/>
</dbReference>
<organism evidence="6 7">
    <name type="scientific">Algoriphagus alkaliphilus</name>
    <dbReference type="NCBI Taxonomy" id="279824"/>
    <lineage>
        <taxon>Bacteria</taxon>
        <taxon>Pseudomonadati</taxon>
        <taxon>Bacteroidota</taxon>
        <taxon>Cytophagia</taxon>
        <taxon>Cytophagales</taxon>
        <taxon>Cyclobacteriaceae</taxon>
        <taxon>Algoriphagus</taxon>
    </lineage>
</organism>
<feature type="binding site" evidence="2">
    <location>
        <position position="65"/>
    </location>
    <ligand>
        <name>Fe cation</name>
        <dbReference type="ChEBI" id="CHEBI:24875"/>
    </ligand>
</feature>
<dbReference type="GO" id="GO:0046872">
    <property type="term" value="F:metal ion binding"/>
    <property type="evidence" value="ECO:0007669"/>
    <property type="project" value="UniProtKB-KW"/>
</dbReference>
<gene>
    <name evidence="6" type="ORF">SAMN03080617_00128</name>
</gene>
<comment type="similarity">
    <text evidence="1 3">Belongs to the pirin family.</text>
</comment>
<dbReference type="SUPFAM" id="SSF51182">
    <property type="entry name" value="RmlC-like cupins"/>
    <property type="match status" value="1"/>
</dbReference>
<keyword evidence="2" id="KW-0479">Metal-binding</keyword>
<dbReference type="InterPro" id="IPR003829">
    <property type="entry name" value="Pirin_N_dom"/>
</dbReference>